<dbReference type="HOGENOM" id="CLU_004585_0_0_1"/>
<protein>
    <recommendedName>
        <fullName evidence="8">DNA 3'-5' helicase</fullName>
        <ecNumber evidence="8">5.6.2.4</ecNumber>
    </recommendedName>
</protein>
<sequence>MNNHQNAKISQNFRVTKALHACKRPFVVSGHDSTPCKVIVSEFDQRNSENLSIRTIGNENAKNLGQPYRVSRPLLSEIQTNTWDSRPSNGGHPFRFEHIESFPGGNPTSEMNSPAKIRTEIVRDCISTTLATPMVPSVRHSVDDTLSPVSFFDEEFDDSILKEIDALCEQQSTMKKERRRFSHSNLSGQIMVSSQNSVNTSVISCNLGASVKFQADESIVKSLHNGLSTMHDRGEHASISADVQDNSRSPNQSDVKRNVESFSNHSMTSTVVNHDDSTNPSLSLGEGSATDAQAYSEYLKSLNDMQKEAATSDIERPLLILAGPGSGKTSTMVARILTLLKEGIGSSNILATTFTTAAASEMRERIGSVAGKPVAKELTICTFHSFGLQLCRSHAEKLGRTSEFLLYGPGQQRRAVIEAVRLMEVDKMTSRDVVVHKVGEDSKSGTLGSCKDKSKKWQKFVTQAKASGRTAEEYRKMGDISSGTILVLYEDILRSCNALDYHDLISSSVKLLTEFPGVYKECQETWKAIVVDEFQDTSAMQYNLLRILSSHNRITVVGDDDQSIFSFNGADTSGFDSFRRDFPTLKEVRLQKNYRSTRSIVEAASSLIRNNLKRCQFKEAVTDNSSGCKECLNEDAQCAFVADKITEMISDNSSDPCSFGSIAILYRRQVSGKAFQACFRTRKIPFNVHGVAFYRKKVIKAVTAMLRTALPGCDDGPFRQVFKALYPGQKEEKKRIIDYIDKISTSRKCSFLSSASDAFNAKISGIFSRSQLAQGRKVLFALDMISKLVGKEQSLSTVLTSVANLLPQRYLFEQRAVIDTDGSKLLNEDHDLRSVLQYLLDDVSDFLSTHGTITKSLQDGLPILHGCGPLLKAFLDYISSREAENFRSRRSDNENSVSLTTIHQSKGLEWDTVFIIKANETEIPLLNESCGVLRDGANSLEEERRLLYVAMTRARKKLCILYVLMDMNQQLLQPSRFLKEFPEHLLEIQVESSWGRMHPCSIPKCAAKNESLNCEESLPTDLEKNKCSTLGNELILINTNNEIEGCLGNSFLRRFKVEDRSTVSNVFHSWAKKQAFQDPRRLLDKVGFVIDERLRSKACKSKDALRSLKSSLRCDEALQFAQYVLRWEQIPPDTRAQLMREKQEHFQKQRIEKSMDASAASTKQIAYLQKLGCTILPTSRLHASRLIEQYKSL</sequence>
<accession>W1P0E7</accession>
<feature type="domain" description="UvrD-like helicase C-terminal" evidence="12">
    <location>
        <begin position="598"/>
        <end position="907"/>
    </location>
</feature>
<feature type="binding site" evidence="10">
    <location>
        <begin position="322"/>
        <end position="329"/>
    </location>
    <ligand>
        <name>ATP</name>
        <dbReference type="ChEBI" id="CHEBI:30616"/>
    </ligand>
</feature>
<dbReference type="InterPro" id="IPR014017">
    <property type="entry name" value="DNA_helicase_UvrD-like_C"/>
</dbReference>
<dbReference type="InterPro" id="IPR014016">
    <property type="entry name" value="UvrD-like_ATP-bd"/>
</dbReference>
<keyword evidence="5 10" id="KW-0067">ATP-binding</keyword>
<dbReference type="Pfam" id="PF13361">
    <property type="entry name" value="UvrD_C"/>
    <property type="match status" value="1"/>
</dbReference>
<dbReference type="Proteomes" id="UP000017836">
    <property type="component" value="Unassembled WGS sequence"/>
</dbReference>
<comment type="catalytic activity">
    <reaction evidence="7">
        <text>Couples ATP hydrolysis with the unwinding of duplex DNA by translocating in the 3'-5' direction.</text>
        <dbReference type="EC" id="5.6.2.4"/>
    </reaction>
</comment>
<keyword evidence="14" id="KW-1185">Reference proteome</keyword>
<proteinExistence type="inferred from homology"/>
<reference evidence="14" key="1">
    <citation type="journal article" date="2013" name="Science">
        <title>The Amborella genome and the evolution of flowering plants.</title>
        <authorList>
            <consortium name="Amborella Genome Project"/>
        </authorList>
    </citation>
    <scope>NUCLEOTIDE SEQUENCE [LARGE SCALE GENOMIC DNA]</scope>
</reference>
<organism evidence="13 14">
    <name type="scientific">Amborella trichopoda</name>
    <dbReference type="NCBI Taxonomy" id="13333"/>
    <lineage>
        <taxon>Eukaryota</taxon>
        <taxon>Viridiplantae</taxon>
        <taxon>Streptophyta</taxon>
        <taxon>Embryophyta</taxon>
        <taxon>Tracheophyta</taxon>
        <taxon>Spermatophyta</taxon>
        <taxon>Magnoliopsida</taxon>
        <taxon>Amborellales</taxon>
        <taxon>Amborellaceae</taxon>
        <taxon>Amborella</taxon>
    </lineage>
</organism>
<evidence type="ECO:0000259" key="12">
    <source>
        <dbReference type="PROSITE" id="PS51217"/>
    </source>
</evidence>
<dbReference type="EC" id="5.6.2.4" evidence="8"/>
<evidence type="ECO:0000256" key="9">
    <source>
        <dbReference type="ARBA" id="ARBA00048988"/>
    </source>
</evidence>
<dbReference type="AlphaFoldDB" id="W1P0E7"/>
<dbReference type="Pfam" id="PF00580">
    <property type="entry name" value="UvrD-helicase"/>
    <property type="match status" value="1"/>
</dbReference>
<feature type="domain" description="UvrD-like helicase ATP-binding" evidence="11">
    <location>
        <begin position="301"/>
        <end position="597"/>
    </location>
</feature>
<dbReference type="GO" id="GO:0016787">
    <property type="term" value="F:hydrolase activity"/>
    <property type="evidence" value="ECO:0007669"/>
    <property type="project" value="UniProtKB-UniRule"/>
</dbReference>
<dbReference type="CDD" id="cd18807">
    <property type="entry name" value="SF1_C_UvrD"/>
    <property type="match status" value="1"/>
</dbReference>
<keyword evidence="6" id="KW-0413">Isomerase</keyword>
<evidence type="ECO:0000256" key="5">
    <source>
        <dbReference type="ARBA" id="ARBA00022840"/>
    </source>
</evidence>
<dbReference type="SUPFAM" id="SSF52540">
    <property type="entry name" value="P-loop containing nucleoside triphosphate hydrolases"/>
    <property type="match status" value="1"/>
</dbReference>
<dbReference type="PANTHER" id="PTHR11070:SF61">
    <property type="entry name" value="DNA 3'-5' HELICASE"/>
    <property type="match status" value="1"/>
</dbReference>
<evidence type="ECO:0000259" key="11">
    <source>
        <dbReference type="PROSITE" id="PS51198"/>
    </source>
</evidence>
<evidence type="ECO:0000256" key="8">
    <source>
        <dbReference type="ARBA" id="ARBA00034808"/>
    </source>
</evidence>
<evidence type="ECO:0000256" key="10">
    <source>
        <dbReference type="PROSITE-ProRule" id="PRU00560"/>
    </source>
</evidence>
<dbReference type="GO" id="GO:0005634">
    <property type="term" value="C:nucleus"/>
    <property type="evidence" value="ECO:0000318"/>
    <property type="project" value="GO_Central"/>
</dbReference>
<evidence type="ECO:0000256" key="3">
    <source>
        <dbReference type="ARBA" id="ARBA00022801"/>
    </source>
</evidence>
<comment type="catalytic activity">
    <reaction evidence="9">
        <text>ATP + H2O = ADP + phosphate + H(+)</text>
        <dbReference type="Rhea" id="RHEA:13065"/>
        <dbReference type="ChEBI" id="CHEBI:15377"/>
        <dbReference type="ChEBI" id="CHEBI:15378"/>
        <dbReference type="ChEBI" id="CHEBI:30616"/>
        <dbReference type="ChEBI" id="CHEBI:43474"/>
        <dbReference type="ChEBI" id="CHEBI:456216"/>
        <dbReference type="EC" id="5.6.2.4"/>
    </reaction>
</comment>
<gene>
    <name evidence="13" type="ORF">AMTR_s00002p00193850</name>
</gene>
<dbReference type="OMA" id="FILYVMM"/>
<dbReference type="InterPro" id="IPR000212">
    <property type="entry name" value="DNA_helicase_UvrD/REP"/>
</dbReference>
<dbReference type="GO" id="GO:0043138">
    <property type="term" value="F:3'-5' DNA helicase activity"/>
    <property type="evidence" value="ECO:0000318"/>
    <property type="project" value="GO_Central"/>
</dbReference>
<dbReference type="GO" id="GO:0000725">
    <property type="term" value="P:recombinational repair"/>
    <property type="evidence" value="ECO:0000318"/>
    <property type="project" value="GO_Central"/>
</dbReference>
<evidence type="ECO:0000313" key="14">
    <source>
        <dbReference type="Proteomes" id="UP000017836"/>
    </source>
</evidence>
<dbReference type="PANTHER" id="PTHR11070">
    <property type="entry name" value="UVRD / RECB / PCRA DNA HELICASE FAMILY MEMBER"/>
    <property type="match status" value="1"/>
</dbReference>
<dbReference type="PROSITE" id="PS51198">
    <property type="entry name" value="UVRD_HELICASE_ATP_BIND"/>
    <property type="match status" value="1"/>
</dbReference>
<dbReference type="InterPro" id="IPR013986">
    <property type="entry name" value="DExx_box_DNA_helicase_dom_sf"/>
</dbReference>
<dbReference type="InterPro" id="IPR027417">
    <property type="entry name" value="P-loop_NTPase"/>
</dbReference>
<evidence type="ECO:0000256" key="4">
    <source>
        <dbReference type="ARBA" id="ARBA00022806"/>
    </source>
</evidence>
<dbReference type="CDD" id="cd17932">
    <property type="entry name" value="DEXQc_UvrD"/>
    <property type="match status" value="1"/>
</dbReference>
<comment type="similarity">
    <text evidence="1">Belongs to the helicase family. UvrD subfamily.</text>
</comment>
<evidence type="ECO:0000313" key="13">
    <source>
        <dbReference type="EMBL" id="ERN01099.1"/>
    </source>
</evidence>
<dbReference type="Gene3D" id="3.40.50.300">
    <property type="entry name" value="P-loop containing nucleotide triphosphate hydrolases"/>
    <property type="match status" value="2"/>
</dbReference>
<dbReference type="eggNOG" id="KOG2108">
    <property type="taxonomic scope" value="Eukaryota"/>
</dbReference>
<evidence type="ECO:0000256" key="2">
    <source>
        <dbReference type="ARBA" id="ARBA00022741"/>
    </source>
</evidence>
<dbReference type="GO" id="GO:0005524">
    <property type="term" value="F:ATP binding"/>
    <property type="evidence" value="ECO:0007669"/>
    <property type="project" value="UniProtKB-UniRule"/>
</dbReference>
<dbReference type="GO" id="GO:0003677">
    <property type="term" value="F:DNA binding"/>
    <property type="evidence" value="ECO:0007669"/>
    <property type="project" value="InterPro"/>
</dbReference>
<dbReference type="STRING" id="13333.W1P0E7"/>
<name>W1P0E7_AMBTC</name>
<evidence type="ECO:0000256" key="6">
    <source>
        <dbReference type="ARBA" id="ARBA00023235"/>
    </source>
</evidence>
<dbReference type="Gene3D" id="1.10.486.10">
    <property type="entry name" value="PCRA, domain 4"/>
    <property type="match status" value="1"/>
</dbReference>
<dbReference type="Gramene" id="ERN01099">
    <property type="protein sequence ID" value="ERN01099"/>
    <property type="gene ID" value="AMTR_s00002p00193850"/>
</dbReference>
<keyword evidence="2 10" id="KW-0547">Nucleotide-binding</keyword>
<dbReference type="PROSITE" id="PS51217">
    <property type="entry name" value="UVRD_HELICASE_CTER"/>
    <property type="match status" value="1"/>
</dbReference>
<evidence type="ECO:0000256" key="7">
    <source>
        <dbReference type="ARBA" id="ARBA00034617"/>
    </source>
</evidence>
<dbReference type="Gene3D" id="1.10.10.160">
    <property type="match status" value="1"/>
</dbReference>
<evidence type="ECO:0000256" key="1">
    <source>
        <dbReference type="ARBA" id="ARBA00009922"/>
    </source>
</evidence>
<dbReference type="EMBL" id="KI394767">
    <property type="protein sequence ID" value="ERN01099.1"/>
    <property type="molecule type" value="Genomic_DNA"/>
</dbReference>
<keyword evidence="4 10" id="KW-0347">Helicase</keyword>
<keyword evidence="3 10" id="KW-0378">Hydrolase</keyword>